<dbReference type="RefSeq" id="WP_124969916.1">
    <property type="nucleotide sequence ID" value="NZ_RQVS01000003.1"/>
</dbReference>
<comment type="caution">
    <text evidence="9">The sequence shown here is derived from an EMBL/GenBank/DDBJ whole genome shotgun (WGS) entry which is preliminary data.</text>
</comment>
<dbReference type="EMBL" id="RQVS01000003">
    <property type="protein sequence ID" value="RRJ87897.1"/>
    <property type="molecule type" value="Genomic_DNA"/>
</dbReference>
<protein>
    <submittedName>
        <fullName evidence="9">DedA family protein</fullName>
    </submittedName>
</protein>
<keyword evidence="4 7" id="KW-0812">Transmembrane</keyword>
<dbReference type="PANTHER" id="PTHR42709:SF6">
    <property type="entry name" value="UNDECAPRENYL PHOSPHATE TRANSPORTER A"/>
    <property type="match status" value="1"/>
</dbReference>
<keyword evidence="10" id="KW-1185">Reference proteome</keyword>
<evidence type="ECO:0000313" key="10">
    <source>
        <dbReference type="Proteomes" id="UP000274391"/>
    </source>
</evidence>
<dbReference type="Pfam" id="PF09335">
    <property type="entry name" value="VTT_dom"/>
    <property type="match status" value="1"/>
</dbReference>
<evidence type="ECO:0000256" key="2">
    <source>
        <dbReference type="ARBA" id="ARBA00010792"/>
    </source>
</evidence>
<organism evidence="9 10">
    <name type="scientific">Gulosibacter macacae</name>
    <dbReference type="NCBI Taxonomy" id="2488791"/>
    <lineage>
        <taxon>Bacteria</taxon>
        <taxon>Bacillati</taxon>
        <taxon>Actinomycetota</taxon>
        <taxon>Actinomycetes</taxon>
        <taxon>Micrococcales</taxon>
        <taxon>Microbacteriaceae</taxon>
        <taxon>Gulosibacter</taxon>
    </lineage>
</organism>
<feature type="transmembrane region" description="Helical" evidence="7">
    <location>
        <begin position="60"/>
        <end position="81"/>
    </location>
</feature>
<dbReference type="OrthoDB" id="9813426at2"/>
<accession>A0A3P3W0A5</accession>
<feature type="transmembrane region" description="Helical" evidence="7">
    <location>
        <begin position="180"/>
        <end position="199"/>
    </location>
</feature>
<feature type="transmembrane region" description="Helical" evidence="7">
    <location>
        <begin position="145"/>
        <end position="168"/>
    </location>
</feature>
<keyword evidence="5 7" id="KW-1133">Transmembrane helix</keyword>
<dbReference type="InterPro" id="IPR032816">
    <property type="entry name" value="VTT_dom"/>
</dbReference>
<evidence type="ECO:0000256" key="1">
    <source>
        <dbReference type="ARBA" id="ARBA00004651"/>
    </source>
</evidence>
<feature type="domain" description="VTT" evidence="8">
    <location>
        <begin position="45"/>
        <end position="165"/>
    </location>
</feature>
<evidence type="ECO:0000256" key="3">
    <source>
        <dbReference type="ARBA" id="ARBA00022475"/>
    </source>
</evidence>
<evidence type="ECO:0000256" key="4">
    <source>
        <dbReference type="ARBA" id="ARBA00022692"/>
    </source>
</evidence>
<dbReference type="Proteomes" id="UP000274391">
    <property type="component" value="Unassembled WGS sequence"/>
</dbReference>
<dbReference type="InterPro" id="IPR051311">
    <property type="entry name" value="DedA_domain"/>
</dbReference>
<gene>
    <name evidence="9" type="ORF">EG850_03325</name>
</gene>
<evidence type="ECO:0000313" key="9">
    <source>
        <dbReference type="EMBL" id="RRJ87897.1"/>
    </source>
</evidence>
<comment type="similarity">
    <text evidence="2">Belongs to the DedA family.</text>
</comment>
<dbReference type="AlphaFoldDB" id="A0A3P3W0A5"/>
<proteinExistence type="inferred from homology"/>
<evidence type="ECO:0000256" key="5">
    <source>
        <dbReference type="ARBA" id="ARBA00022989"/>
    </source>
</evidence>
<feature type="transmembrane region" description="Helical" evidence="7">
    <location>
        <begin position="20"/>
        <end position="40"/>
    </location>
</feature>
<evidence type="ECO:0000256" key="6">
    <source>
        <dbReference type="ARBA" id="ARBA00023136"/>
    </source>
</evidence>
<sequence length="231" mass="25147">MLNELIDWLISTVQQIDPVLRFLLAGLAILLETSLLIGLIVPGDTVLLVASTGVTNWGAWAALVAAGIIGALCGESLGYLIGRWLGEPLQRSWLGRKIGAKRWAAAEAFLHRRGGVAVFISRFLPVLHSLVPATAGIARMPYRKFMAWTAPACTIWALAYVSAGALATASYAQLGQRLHWAGYIFVAVIVLFLVGMWLVKRMLSRRVDAEVDAELDSERKKDVDASEFASE</sequence>
<keyword evidence="3" id="KW-1003">Cell membrane</keyword>
<reference evidence="9 10" key="1">
    <citation type="submission" date="2018-11" db="EMBL/GenBank/DDBJ databases">
        <title>YIM 102482-1 draft genome.</title>
        <authorList>
            <person name="Li G."/>
            <person name="Jiang Y."/>
        </authorList>
    </citation>
    <scope>NUCLEOTIDE SEQUENCE [LARGE SCALE GENOMIC DNA]</scope>
    <source>
        <strain evidence="9 10">YIM 102482-1</strain>
    </source>
</reference>
<dbReference type="PANTHER" id="PTHR42709">
    <property type="entry name" value="ALKALINE PHOSPHATASE LIKE PROTEIN"/>
    <property type="match status" value="1"/>
</dbReference>
<comment type="subcellular location">
    <subcellularLocation>
        <location evidence="1">Cell membrane</location>
        <topology evidence="1">Multi-pass membrane protein</topology>
    </subcellularLocation>
</comment>
<evidence type="ECO:0000259" key="8">
    <source>
        <dbReference type="Pfam" id="PF09335"/>
    </source>
</evidence>
<dbReference type="GO" id="GO:0005886">
    <property type="term" value="C:plasma membrane"/>
    <property type="evidence" value="ECO:0007669"/>
    <property type="project" value="UniProtKB-SubCell"/>
</dbReference>
<keyword evidence="6 7" id="KW-0472">Membrane</keyword>
<name>A0A3P3W0A5_9MICO</name>
<evidence type="ECO:0000256" key="7">
    <source>
        <dbReference type="SAM" id="Phobius"/>
    </source>
</evidence>